<proteinExistence type="predicted"/>
<evidence type="ECO:0000313" key="2">
    <source>
        <dbReference type="Proteomes" id="UP000094527"/>
    </source>
</evidence>
<reference evidence="1 2" key="1">
    <citation type="journal article" date="2016" name="Genome Biol. Evol.">
        <title>Gene Family Evolution Reflects Adaptation to Soil Environmental Stressors in the Genome of the Collembolan Orchesella cincta.</title>
        <authorList>
            <person name="Faddeeva-Vakhrusheva A."/>
            <person name="Derks M.F."/>
            <person name="Anvar S.Y."/>
            <person name="Agamennone V."/>
            <person name="Suring W."/>
            <person name="Smit S."/>
            <person name="van Straalen N.M."/>
            <person name="Roelofs D."/>
        </authorList>
    </citation>
    <scope>NUCLEOTIDE SEQUENCE [LARGE SCALE GENOMIC DNA]</scope>
    <source>
        <tissue evidence="1">Mixed pool</tissue>
    </source>
</reference>
<evidence type="ECO:0000313" key="1">
    <source>
        <dbReference type="EMBL" id="ODM93778.1"/>
    </source>
</evidence>
<keyword evidence="2" id="KW-1185">Reference proteome</keyword>
<protein>
    <submittedName>
        <fullName evidence="1">Uncharacterized protein</fullName>
    </submittedName>
</protein>
<gene>
    <name evidence="1" type="ORF">Ocin01_12904</name>
</gene>
<sequence>MHLAWALFDQQQLDVSGGASLEYFSIGFPFNSARERRGHKVQKMFEMSEALLLLFSTCCPLRSRAEFEWKTQLKKLNHLLRNSNSCESNRAQANAFQTRLKKIP</sequence>
<dbReference type="EMBL" id="LJIJ01000916">
    <property type="protein sequence ID" value="ODM93778.1"/>
    <property type="molecule type" value="Genomic_DNA"/>
</dbReference>
<comment type="caution">
    <text evidence="1">The sequence shown here is derived from an EMBL/GenBank/DDBJ whole genome shotgun (WGS) entry which is preliminary data.</text>
</comment>
<organism evidence="1 2">
    <name type="scientific">Orchesella cincta</name>
    <name type="common">Springtail</name>
    <name type="synonym">Podura cincta</name>
    <dbReference type="NCBI Taxonomy" id="48709"/>
    <lineage>
        <taxon>Eukaryota</taxon>
        <taxon>Metazoa</taxon>
        <taxon>Ecdysozoa</taxon>
        <taxon>Arthropoda</taxon>
        <taxon>Hexapoda</taxon>
        <taxon>Collembola</taxon>
        <taxon>Entomobryomorpha</taxon>
        <taxon>Entomobryoidea</taxon>
        <taxon>Orchesellidae</taxon>
        <taxon>Orchesellinae</taxon>
        <taxon>Orchesella</taxon>
    </lineage>
</organism>
<name>A0A1D2MLH0_ORCCI</name>
<dbReference type="Proteomes" id="UP000094527">
    <property type="component" value="Unassembled WGS sequence"/>
</dbReference>
<dbReference type="AlphaFoldDB" id="A0A1D2MLH0"/>
<accession>A0A1D2MLH0</accession>